<dbReference type="AlphaFoldDB" id="A0A7X6D2E9"/>
<name>A0A7X6D2E9_9ACTN</name>
<keyword evidence="2" id="KW-1185">Reference proteome</keyword>
<reference evidence="1 2" key="1">
    <citation type="submission" date="2020-03" db="EMBL/GenBank/DDBJ databases">
        <title>Draft genome of Streptomyces sp. ventii, isolated from the Axial Seamount in the Pacific Ocean, and resequencing of the two type strains Streptomyces lonarensis strain NCL 716 and Streptomyces bohaiensis strain 11A07.</title>
        <authorList>
            <person name="Loughran R.M."/>
            <person name="Pfannmuller K.M."/>
            <person name="Wasson B.J."/>
            <person name="Deadmond M.C."/>
            <person name="Paddock B.E."/>
            <person name="Koyack M.J."/>
            <person name="Gallegos D.A."/>
            <person name="Mitchell E.A."/>
            <person name="Ushijima B."/>
            <person name="Saw J.H."/>
            <person name="Mcphail K.L."/>
            <person name="Videau P."/>
        </authorList>
    </citation>
    <scope>NUCLEOTIDE SEQUENCE [LARGE SCALE GENOMIC DNA]</scope>
    <source>
        <strain evidence="1 2">NCL716</strain>
    </source>
</reference>
<dbReference type="EMBL" id="JAAVJD010000120">
    <property type="protein sequence ID" value="NJQ06966.1"/>
    <property type="molecule type" value="Genomic_DNA"/>
</dbReference>
<sequence>MGQYYEYFAATAGTARGCAADGPTAAGLDAAELKWVDPVMMVSELCALVHGEHPGSGAAPETWLARFPITRLSVPGDAELTALHEDAAAALASVGDEQLVPLATAWADSEFWVTTEDPEELVEVVRQLRDTAVAASRPGRSLYAWWLG</sequence>
<evidence type="ECO:0000313" key="1">
    <source>
        <dbReference type="EMBL" id="NJQ06966.1"/>
    </source>
</evidence>
<dbReference type="RefSeq" id="WP_167971574.1">
    <property type="nucleotide sequence ID" value="NZ_BHZG01000072.1"/>
</dbReference>
<accession>A0A7X6D2E9</accession>
<protein>
    <recommendedName>
        <fullName evidence="3">DUF1877 family protein</fullName>
    </recommendedName>
</protein>
<comment type="caution">
    <text evidence="1">The sequence shown here is derived from an EMBL/GenBank/DDBJ whole genome shotgun (WGS) entry which is preliminary data.</text>
</comment>
<dbReference type="Proteomes" id="UP000578686">
    <property type="component" value="Unassembled WGS sequence"/>
</dbReference>
<gene>
    <name evidence="1" type="ORF">HCN56_15600</name>
</gene>
<organism evidence="1 2">
    <name type="scientific">Streptomyces lonarensis</name>
    <dbReference type="NCBI Taxonomy" id="700599"/>
    <lineage>
        <taxon>Bacteria</taxon>
        <taxon>Bacillati</taxon>
        <taxon>Actinomycetota</taxon>
        <taxon>Actinomycetes</taxon>
        <taxon>Kitasatosporales</taxon>
        <taxon>Streptomycetaceae</taxon>
        <taxon>Streptomyces</taxon>
    </lineage>
</organism>
<evidence type="ECO:0008006" key="3">
    <source>
        <dbReference type="Google" id="ProtNLM"/>
    </source>
</evidence>
<evidence type="ECO:0000313" key="2">
    <source>
        <dbReference type="Proteomes" id="UP000578686"/>
    </source>
</evidence>
<proteinExistence type="predicted"/>